<name>A0A1N7DMQ0_9NOCA</name>
<comment type="similarity">
    <text evidence="1">Belongs to the ATP-dependent AMP-binding enzyme family.</text>
</comment>
<sequence length="460" mass="48273">MLFPRLTPSAPERPDLVVVGDDALSGGDLVGAATAVAERIAGARVVAVWAAPSVETVIAVVGALRAGVAVVPVPPDSGPRELEHILADSGAQAWLGAAPSESTLPVIPVRRYARSWHSHPEPHPDAVALIMYTSGTTGLPKGVPITRRAVAAGLDALSAAWGWTADDVLAHGLPLFHVHGLILGVLGPLRVGGRLIHTLRPTPAAYAAAGASLYFGVPTVWNRVAADPSAARALSGARLLVSGSAPLPVPVFEQIRDLSGHQLVERYGMTETLITVSTRADGERRPGWVGFPLDGVQTRLEEAGEPVAHDGESVGDLHVRGPMVGSGYLNRPEATAESWSSDGWFATGDVAVIDPAGMHRIVGRRATDLIKSGGYRIGAGEIETVLSAHPAVDEVAVVGVPDDDLGQRIVAYVVGDGRDEQALIDLVARELSNHKRPREIRFVDTLPRNAMGKVQKKLLG</sequence>
<evidence type="ECO:0000259" key="3">
    <source>
        <dbReference type="Pfam" id="PF13193"/>
    </source>
</evidence>
<dbReference type="Gene3D" id="3.30.300.30">
    <property type="match status" value="1"/>
</dbReference>
<feature type="domain" description="AMP-dependent synthetase/ligase" evidence="2">
    <location>
        <begin position="21"/>
        <end position="329"/>
    </location>
</feature>
<evidence type="ECO:0000256" key="1">
    <source>
        <dbReference type="ARBA" id="ARBA00006432"/>
    </source>
</evidence>
<dbReference type="InterPro" id="IPR042099">
    <property type="entry name" value="ANL_N_sf"/>
</dbReference>
<keyword evidence="5" id="KW-1185">Reference proteome</keyword>
<evidence type="ECO:0000259" key="2">
    <source>
        <dbReference type="Pfam" id="PF00501"/>
    </source>
</evidence>
<feature type="domain" description="AMP-binding enzyme C-terminal" evidence="3">
    <location>
        <begin position="381"/>
        <end position="453"/>
    </location>
</feature>
<dbReference type="OrthoDB" id="5168424at2"/>
<dbReference type="Pfam" id="PF13193">
    <property type="entry name" value="AMP-binding_C"/>
    <property type="match status" value="1"/>
</dbReference>
<dbReference type="NCBIfam" id="NF005858">
    <property type="entry name" value="PRK07787.1"/>
    <property type="match status" value="1"/>
</dbReference>
<dbReference type="InterPro" id="IPR045851">
    <property type="entry name" value="AMP-bd_C_sf"/>
</dbReference>
<dbReference type="STRING" id="1344003.SAMN05445060_0768"/>
<dbReference type="PANTHER" id="PTHR43201:SF8">
    <property type="entry name" value="ACYL-COA SYNTHETASE FAMILY MEMBER 3"/>
    <property type="match status" value="1"/>
</dbReference>
<reference evidence="4 5" key="1">
    <citation type="submission" date="2017-01" db="EMBL/GenBank/DDBJ databases">
        <authorList>
            <person name="Mah S.A."/>
            <person name="Swanson W.J."/>
            <person name="Moy G.W."/>
            <person name="Vacquier V.D."/>
        </authorList>
    </citation>
    <scope>NUCLEOTIDE SEQUENCE [LARGE SCALE GENOMIC DNA]</scope>
    <source>
        <strain evidence="4 5">CPCC 203464</strain>
    </source>
</reference>
<gene>
    <name evidence="4" type="ORF">SAMN05445060_0768</name>
</gene>
<evidence type="ECO:0000313" key="4">
    <source>
        <dbReference type="EMBL" id="SIR77104.1"/>
    </source>
</evidence>
<protein>
    <submittedName>
        <fullName evidence="4">Fatty acid CoA ligase FadD36</fullName>
    </submittedName>
</protein>
<dbReference type="EMBL" id="FTNT01000002">
    <property type="protein sequence ID" value="SIR77104.1"/>
    <property type="molecule type" value="Genomic_DNA"/>
</dbReference>
<dbReference type="PROSITE" id="PS00455">
    <property type="entry name" value="AMP_BINDING"/>
    <property type="match status" value="1"/>
</dbReference>
<dbReference type="SUPFAM" id="SSF56801">
    <property type="entry name" value="Acetyl-CoA synthetase-like"/>
    <property type="match status" value="1"/>
</dbReference>
<dbReference type="CDD" id="cd05941">
    <property type="entry name" value="MCS"/>
    <property type="match status" value="1"/>
</dbReference>
<proteinExistence type="inferred from homology"/>
<dbReference type="PANTHER" id="PTHR43201">
    <property type="entry name" value="ACYL-COA SYNTHETASE"/>
    <property type="match status" value="1"/>
</dbReference>
<keyword evidence="4" id="KW-0436">Ligase</keyword>
<dbReference type="InterPro" id="IPR020845">
    <property type="entry name" value="AMP-binding_CS"/>
</dbReference>
<dbReference type="GO" id="GO:0031956">
    <property type="term" value="F:medium-chain fatty acid-CoA ligase activity"/>
    <property type="evidence" value="ECO:0007669"/>
    <property type="project" value="TreeGrafter"/>
</dbReference>
<organism evidence="4 5">
    <name type="scientific">Williamsia sterculiae</name>
    <dbReference type="NCBI Taxonomy" id="1344003"/>
    <lineage>
        <taxon>Bacteria</taxon>
        <taxon>Bacillati</taxon>
        <taxon>Actinomycetota</taxon>
        <taxon>Actinomycetes</taxon>
        <taxon>Mycobacteriales</taxon>
        <taxon>Nocardiaceae</taxon>
        <taxon>Williamsia</taxon>
    </lineage>
</organism>
<dbReference type="InterPro" id="IPR000873">
    <property type="entry name" value="AMP-dep_synth/lig_dom"/>
</dbReference>
<dbReference type="RefSeq" id="WP_076476731.1">
    <property type="nucleotide sequence ID" value="NZ_FTNT01000002.1"/>
</dbReference>
<dbReference type="Pfam" id="PF00501">
    <property type="entry name" value="AMP-binding"/>
    <property type="match status" value="1"/>
</dbReference>
<dbReference type="AlphaFoldDB" id="A0A1N7DMQ0"/>
<dbReference type="GO" id="GO:0006631">
    <property type="term" value="P:fatty acid metabolic process"/>
    <property type="evidence" value="ECO:0007669"/>
    <property type="project" value="TreeGrafter"/>
</dbReference>
<accession>A0A1N7DMQ0</accession>
<dbReference type="Gene3D" id="3.40.50.12780">
    <property type="entry name" value="N-terminal domain of ligase-like"/>
    <property type="match status" value="1"/>
</dbReference>
<dbReference type="Proteomes" id="UP000186218">
    <property type="component" value="Unassembled WGS sequence"/>
</dbReference>
<evidence type="ECO:0000313" key="5">
    <source>
        <dbReference type="Proteomes" id="UP000186218"/>
    </source>
</evidence>
<dbReference type="InterPro" id="IPR025110">
    <property type="entry name" value="AMP-bd_C"/>
</dbReference>